<dbReference type="OrthoDB" id="6513042at2759"/>
<protein>
    <submittedName>
        <fullName evidence="10">Probable RNA helicase SDE3</fullName>
    </submittedName>
</protein>
<dbReference type="KEGG" id="pda:103705194"/>
<comment type="subcellular location">
    <subcellularLocation>
        <location evidence="1">Cytoplasm</location>
    </subcellularLocation>
</comment>
<feature type="region of interest" description="Disordered" evidence="7">
    <location>
        <begin position="325"/>
        <end position="347"/>
    </location>
</feature>
<name>A0A8B7BWZ0_PHODC</name>
<evidence type="ECO:0000313" key="9">
    <source>
        <dbReference type="Proteomes" id="UP000228380"/>
    </source>
</evidence>
<evidence type="ECO:0000256" key="4">
    <source>
        <dbReference type="ARBA" id="ARBA00022801"/>
    </source>
</evidence>
<evidence type="ECO:0000256" key="5">
    <source>
        <dbReference type="ARBA" id="ARBA00022806"/>
    </source>
</evidence>
<organism evidence="9 10">
    <name type="scientific">Phoenix dactylifera</name>
    <name type="common">Date palm</name>
    <dbReference type="NCBI Taxonomy" id="42345"/>
    <lineage>
        <taxon>Eukaryota</taxon>
        <taxon>Viridiplantae</taxon>
        <taxon>Streptophyta</taxon>
        <taxon>Embryophyta</taxon>
        <taxon>Tracheophyta</taxon>
        <taxon>Spermatophyta</taxon>
        <taxon>Magnoliopsida</taxon>
        <taxon>Liliopsida</taxon>
        <taxon>Arecaceae</taxon>
        <taxon>Coryphoideae</taxon>
        <taxon>Phoeniceae</taxon>
        <taxon>Phoenix</taxon>
    </lineage>
</organism>
<keyword evidence="4" id="KW-0378">Hydrolase</keyword>
<feature type="compositionally biased region" description="Low complexity" evidence="7">
    <location>
        <begin position="216"/>
        <end position="225"/>
    </location>
</feature>
<dbReference type="PANTHER" id="PTHR45418">
    <property type="entry name" value="CANCER/TESTIS ANTIGEN 55"/>
    <property type="match status" value="1"/>
</dbReference>
<dbReference type="Proteomes" id="UP000228380">
    <property type="component" value="Unplaced"/>
</dbReference>
<dbReference type="PANTHER" id="PTHR45418:SF1">
    <property type="entry name" value="CANCER_TESTIS ANTIGEN 55"/>
    <property type="match status" value="1"/>
</dbReference>
<feature type="domain" description="Helicase MOV-10-like beta-barrel" evidence="8">
    <location>
        <begin position="433"/>
        <end position="520"/>
    </location>
</feature>
<evidence type="ECO:0000313" key="10">
    <source>
        <dbReference type="RefSeq" id="XP_008787051.2"/>
    </source>
</evidence>
<feature type="compositionally biased region" description="Low complexity" evidence="7">
    <location>
        <begin position="104"/>
        <end position="122"/>
    </location>
</feature>
<reference evidence="10" key="1">
    <citation type="submission" date="2025-08" db="UniProtKB">
        <authorList>
            <consortium name="RefSeq"/>
        </authorList>
    </citation>
    <scope>IDENTIFICATION</scope>
    <source>
        <tissue evidence="10">Young leaves</tissue>
    </source>
</reference>
<dbReference type="Gene3D" id="3.40.50.300">
    <property type="entry name" value="P-loop containing nucleotide triphosphate hydrolases"/>
    <property type="match status" value="1"/>
</dbReference>
<evidence type="ECO:0000259" key="8">
    <source>
        <dbReference type="Pfam" id="PF21634"/>
    </source>
</evidence>
<dbReference type="InterPro" id="IPR049080">
    <property type="entry name" value="MOV-10-like_beta-barrel"/>
</dbReference>
<keyword evidence="9" id="KW-1185">Reference proteome</keyword>
<dbReference type="Pfam" id="PF21634">
    <property type="entry name" value="MOV-10_beta-barrel"/>
    <property type="match status" value="1"/>
</dbReference>
<evidence type="ECO:0000256" key="1">
    <source>
        <dbReference type="ARBA" id="ARBA00004496"/>
    </source>
</evidence>
<dbReference type="GO" id="GO:0005737">
    <property type="term" value="C:cytoplasm"/>
    <property type="evidence" value="ECO:0007669"/>
    <property type="project" value="UniProtKB-SubCell"/>
</dbReference>
<proteinExistence type="predicted"/>
<keyword evidence="6" id="KW-0067">ATP-binding</keyword>
<feature type="region of interest" description="Disordered" evidence="7">
    <location>
        <begin position="1"/>
        <end position="268"/>
    </location>
</feature>
<dbReference type="GO" id="GO:0004386">
    <property type="term" value="F:helicase activity"/>
    <property type="evidence" value="ECO:0007669"/>
    <property type="project" value="UniProtKB-KW"/>
</dbReference>
<evidence type="ECO:0000256" key="7">
    <source>
        <dbReference type="SAM" id="MobiDB-lite"/>
    </source>
</evidence>
<sequence length="794" mass="88108">MGIVFGREEERHERNDGDKYRARPANQRFSPVAEAHTSREAASPFPSSSSVVHSKLSSLPEKRPPISAATSTRSPERNDGDYYRTRPASQRFSPVAEARTSREAASPFPSSSFVVHSKLSSLPEKRPPISAATSTRSPERNDGDYYRTRPASQRFSPVAEAHTSREAASPFPSSSFVVHSKLSSLPEKRPPISAAPSTRSPEKPQESCSSFIVSQAPSLPLSQAFPSPPAPPLKTSPSRFPSSCSAAGTGDGMKSSSTTTSFSGKKPLISIEPNKRFLEMLGETSPPSIFSPFPLPSPQASSLSPQLLKASSKMVNVVQSEVFSGRSPLSKASPPPSPFKLDEPDEGLSEPLKIEQRSRYEIPKHLKEQIEKDMVPPVLRRPLSPSTYADYFATLLYAEDFYLEKWSNYLLSEVTLELQHDVAFQIQDSREGKKTNMNTHVDRKDFVAFEIDSLPERRPYLLSRDFVYVQPSGKEAGPFKGILFRVVKSKTVVKSPIVLVEFGDDFYKQHSPTKKYDVSFSFNRVCLKRFHQAVLAASDPLLCKILFPDRSSRSSSLHLPSSEVAACRSSSHGRLQVVNRILNLKGPLPYLIEGPLSETRDGDLSSTGAIIREAVLQICRTCARCRILVCAPRNRTCDALMKKWMLEIPESALFRANAAFRDYHLVPDDIIPACLYEGECFTCPPPSELQQFKVITSTFVNSFRLHAAGIEANHFTHIFLVDASSATEPETIVALANLVNNETVIVITGSSNDIPAWVRSDIARWNGLKQSLFQRLLRMEPYSKKDPVFMTHIV</sequence>
<feature type="compositionally biased region" description="Basic and acidic residues" evidence="7">
    <location>
        <begin position="1"/>
        <end position="21"/>
    </location>
</feature>
<dbReference type="RefSeq" id="XP_008787051.2">
    <property type="nucleotide sequence ID" value="XM_008788829.4"/>
</dbReference>
<feature type="compositionally biased region" description="Basic and acidic residues" evidence="7">
    <location>
        <begin position="137"/>
        <end position="147"/>
    </location>
</feature>
<keyword evidence="2" id="KW-0963">Cytoplasm</keyword>
<keyword evidence="3" id="KW-0547">Nucleotide-binding</keyword>
<feature type="compositionally biased region" description="Low complexity" evidence="7">
    <location>
        <begin position="43"/>
        <end position="59"/>
    </location>
</feature>
<dbReference type="GO" id="GO:0005524">
    <property type="term" value="F:ATP binding"/>
    <property type="evidence" value="ECO:0007669"/>
    <property type="project" value="UniProtKB-KW"/>
</dbReference>
<dbReference type="AlphaFoldDB" id="A0A8B7BWZ0"/>
<keyword evidence="5 10" id="KW-0347">Helicase</keyword>
<dbReference type="GeneID" id="103705194"/>
<dbReference type="GO" id="GO:0016787">
    <property type="term" value="F:hydrolase activity"/>
    <property type="evidence" value="ECO:0007669"/>
    <property type="project" value="UniProtKB-KW"/>
</dbReference>
<feature type="compositionally biased region" description="Low complexity" evidence="7">
    <location>
        <begin position="167"/>
        <end position="185"/>
    </location>
</feature>
<feature type="compositionally biased region" description="Polar residues" evidence="7">
    <location>
        <begin position="206"/>
        <end position="215"/>
    </location>
</feature>
<evidence type="ECO:0000256" key="6">
    <source>
        <dbReference type="ARBA" id="ARBA00022840"/>
    </source>
</evidence>
<feature type="compositionally biased region" description="Basic and acidic residues" evidence="7">
    <location>
        <begin position="74"/>
        <end position="84"/>
    </location>
</feature>
<gene>
    <name evidence="10" type="primary">LOC103705194</name>
</gene>
<evidence type="ECO:0000256" key="2">
    <source>
        <dbReference type="ARBA" id="ARBA00022490"/>
    </source>
</evidence>
<evidence type="ECO:0000256" key="3">
    <source>
        <dbReference type="ARBA" id="ARBA00022741"/>
    </source>
</evidence>
<accession>A0A8B7BWZ0</accession>
<dbReference type="InterPro" id="IPR027417">
    <property type="entry name" value="P-loop_NTPase"/>
</dbReference>